<feature type="transmembrane region" description="Helical" evidence="4">
    <location>
        <begin position="415"/>
        <end position="435"/>
    </location>
</feature>
<feature type="transmembrane region" description="Helical" evidence="4">
    <location>
        <begin position="211"/>
        <end position="231"/>
    </location>
</feature>
<gene>
    <name evidence="6" type="ORF">BO99DRAFT_401466</name>
</gene>
<reference evidence="6 7" key="1">
    <citation type="submission" date="2018-02" db="EMBL/GenBank/DDBJ databases">
        <title>The genomes of Aspergillus section Nigri reveals drivers in fungal speciation.</title>
        <authorList>
            <consortium name="DOE Joint Genome Institute"/>
            <person name="Vesth T.C."/>
            <person name="Nybo J."/>
            <person name="Theobald S."/>
            <person name="Brandl J."/>
            <person name="Frisvad J.C."/>
            <person name="Nielsen K.F."/>
            <person name="Lyhne E.K."/>
            <person name="Kogle M.E."/>
            <person name="Kuo A."/>
            <person name="Riley R."/>
            <person name="Clum A."/>
            <person name="Nolan M."/>
            <person name="Lipzen A."/>
            <person name="Salamov A."/>
            <person name="Henrissat B."/>
            <person name="Wiebenga A."/>
            <person name="De vries R.P."/>
            <person name="Grigoriev I.V."/>
            <person name="Mortensen U.H."/>
            <person name="Andersen M.R."/>
            <person name="Baker S.E."/>
        </authorList>
    </citation>
    <scope>NUCLEOTIDE SEQUENCE [LARGE SCALE GENOMIC DNA]</scope>
    <source>
        <strain evidence="6 7">CBS 115571</strain>
    </source>
</reference>
<sequence>MSQSLSTSPDDKPSSPSAVLMADSEASETEKQAPAKPADTAPPPPPDGGLTAWLQVVAAFFLFFNSWGLLNAYGVFQSYYQSDLIPGYSSSAITWIGTVQGFTLLLVGVIVGPIFDKGYLRSIVAVGTFMVVFGMMMTSLSTKYYQLFLAHGVTVGIGCAFLFLPSIAIVATYFTSRRAVATGITASGGSIGAVIYPIMFHKLIGPVGFGWTTRIIGFVALAGLAISLAVLKRRLPPPAQSRALLDVAALKEPPFLVFAFGLFFSFVGLYFPFFYLQSFFTFYLHNDSSLAFYIFAVLNAASVLGRITPGLLADRIGGLNTLVPISLLASILGFVWIAIRNEGGTIVFTVLYGYASGAIVSLPPSILTRMSPTLGVVGTRLGMIFMFAGCGFLIGTPIASLLLNLEQGSFWKAQLFSAMFVAAGTICFAIVRLMLWRQGGGWKIRSGCRCTSCTILMSDMLGVVLHLLHLYRLTVGDEPFRSIETKLHGAGRSR</sequence>
<dbReference type="Proteomes" id="UP000249829">
    <property type="component" value="Unassembled WGS sequence"/>
</dbReference>
<feature type="transmembrane region" description="Helical" evidence="4">
    <location>
        <begin position="288"/>
        <end position="307"/>
    </location>
</feature>
<keyword evidence="4" id="KW-0812">Transmembrane</keyword>
<feature type="transmembrane region" description="Helical" evidence="4">
    <location>
        <begin position="180"/>
        <end position="199"/>
    </location>
</feature>
<proteinExistence type="inferred from homology"/>
<dbReference type="GO" id="GO:0022857">
    <property type="term" value="F:transmembrane transporter activity"/>
    <property type="evidence" value="ECO:0007669"/>
    <property type="project" value="InterPro"/>
</dbReference>
<feature type="transmembrane region" description="Helical" evidence="4">
    <location>
        <begin position="255"/>
        <end position="276"/>
    </location>
</feature>
<evidence type="ECO:0000259" key="5">
    <source>
        <dbReference type="PROSITE" id="PS50850"/>
    </source>
</evidence>
<comment type="similarity">
    <text evidence="2">Belongs to the major facilitator superfamily. Monocarboxylate porter (TC 2.A.1.13) family.</text>
</comment>
<accession>A0A2V5H8Z3</accession>
<organism evidence="6 7">
    <name type="scientific">Aspergillus violaceofuscus (strain CBS 115571)</name>
    <dbReference type="NCBI Taxonomy" id="1450538"/>
    <lineage>
        <taxon>Eukaryota</taxon>
        <taxon>Fungi</taxon>
        <taxon>Dikarya</taxon>
        <taxon>Ascomycota</taxon>
        <taxon>Pezizomycotina</taxon>
        <taxon>Eurotiomycetes</taxon>
        <taxon>Eurotiomycetidae</taxon>
        <taxon>Eurotiales</taxon>
        <taxon>Aspergillaceae</taxon>
        <taxon>Aspergillus</taxon>
    </lineage>
</organism>
<keyword evidence="4" id="KW-1133">Transmembrane helix</keyword>
<feature type="transmembrane region" description="Helical" evidence="4">
    <location>
        <begin position="148"/>
        <end position="173"/>
    </location>
</feature>
<dbReference type="PANTHER" id="PTHR11360">
    <property type="entry name" value="MONOCARBOXYLATE TRANSPORTER"/>
    <property type="match status" value="1"/>
</dbReference>
<feature type="transmembrane region" description="Helical" evidence="4">
    <location>
        <begin position="319"/>
        <end position="339"/>
    </location>
</feature>
<evidence type="ECO:0000313" key="7">
    <source>
        <dbReference type="Proteomes" id="UP000249829"/>
    </source>
</evidence>
<dbReference type="OMA" id="LNRVRCR"/>
<dbReference type="Pfam" id="PF07690">
    <property type="entry name" value="MFS_1"/>
    <property type="match status" value="1"/>
</dbReference>
<dbReference type="PANTHER" id="PTHR11360:SF234">
    <property type="entry name" value="MFS-TYPE TRANSPORTER DBAD-RELATED"/>
    <property type="match status" value="1"/>
</dbReference>
<comment type="subcellular location">
    <subcellularLocation>
        <location evidence="1">Membrane</location>
        <topology evidence="1">Multi-pass membrane protein</topology>
    </subcellularLocation>
</comment>
<dbReference type="AlphaFoldDB" id="A0A2V5H8Z3"/>
<dbReference type="InterPro" id="IPR011701">
    <property type="entry name" value="MFS"/>
</dbReference>
<dbReference type="InterPro" id="IPR020846">
    <property type="entry name" value="MFS_dom"/>
</dbReference>
<feature type="transmembrane region" description="Helical" evidence="4">
    <location>
        <begin position="93"/>
        <end position="115"/>
    </location>
</feature>
<dbReference type="InterPro" id="IPR036259">
    <property type="entry name" value="MFS_trans_sf"/>
</dbReference>
<feature type="region of interest" description="Disordered" evidence="3">
    <location>
        <begin position="1"/>
        <end position="44"/>
    </location>
</feature>
<feature type="transmembrane region" description="Helical" evidence="4">
    <location>
        <begin position="345"/>
        <end position="362"/>
    </location>
</feature>
<name>A0A2V5H8Z3_ASPV1</name>
<protein>
    <submittedName>
        <fullName evidence="6">MFS monocarboxylate transporter</fullName>
    </submittedName>
</protein>
<dbReference type="PROSITE" id="PS50850">
    <property type="entry name" value="MFS"/>
    <property type="match status" value="1"/>
</dbReference>
<feature type="transmembrane region" description="Helical" evidence="4">
    <location>
        <begin position="122"/>
        <end position="142"/>
    </location>
</feature>
<dbReference type="Gene3D" id="1.20.1250.20">
    <property type="entry name" value="MFS general substrate transporter like domains"/>
    <property type="match status" value="2"/>
</dbReference>
<feature type="domain" description="Major facilitator superfamily (MFS) profile" evidence="5">
    <location>
        <begin position="52"/>
        <end position="440"/>
    </location>
</feature>
<evidence type="ECO:0000256" key="2">
    <source>
        <dbReference type="ARBA" id="ARBA00006727"/>
    </source>
</evidence>
<evidence type="ECO:0000256" key="1">
    <source>
        <dbReference type="ARBA" id="ARBA00004141"/>
    </source>
</evidence>
<evidence type="ECO:0000256" key="4">
    <source>
        <dbReference type="SAM" id="Phobius"/>
    </source>
</evidence>
<dbReference type="InterPro" id="IPR050327">
    <property type="entry name" value="Proton-linked_MCT"/>
</dbReference>
<dbReference type="GO" id="GO:0016020">
    <property type="term" value="C:membrane"/>
    <property type="evidence" value="ECO:0007669"/>
    <property type="project" value="UniProtKB-SubCell"/>
</dbReference>
<dbReference type="SUPFAM" id="SSF103473">
    <property type="entry name" value="MFS general substrate transporter"/>
    <property type="match status" value="1"/>
</dbReference>
<evidence type="ECO:0000313" key="6">
    <source>
        <dbReference type="EMBL" id="PYI20779.1"/>
    </source>
</evidence>
<keyword evidence="4" id="KW-0472">Membrane</keyword>
<evidence type="ECO:0000256" key="3">
    <source>
        <dbReference type="SAM" id="MobiDB-lite"/>
    </source>
</evidence>
<feature type="transmembrane region" description="Helical" evidence="4">
    <location>
        <begin position="52"/>
        <end position="73"/>
    </location>
</feature>
<dbReference type="EMBL" id="KZ825122">
    <property type="protein sequence ID" value="PYI20779.1"/>
    <property type="molecule type" value="Genomic_DNA"/>
</dbReference>
<feature type="transmembrane region" description="Helical" evidence="4">
    <location>
        <begin position="383"/>
        <end position="403"/>
    </location>
</feature>
<keyword evidence="7" id="KW-1185">Reference proteome</keyword>